<protein>
    <recommendedName>
        <fullName evidence="2">N-acetyltransferase domain-containing protein</fullName>
    </recommendedName>
</protein>
<proteinExistence type="predicted"/>
<name>A0A0F9NLI3_9ZZZZ</name>
<dbReference type="AlphaFoldDB" id="A0A0F9NLI3"/>
<accession>A0A0F9NLI3</accession>
<comment type="caution">
    <text evidence="1">The sequence shown here is derived from an EMBL/GenBank/DDBJ whole genome shotgun (WGS) entry which is preliminary data.</text>
</comment>
<organism evidence="1">
    <name type="scientific">marine sediment metagenome</name>
    <dbReference type="NCBI Taxonomy" id="412755"/>
    <lineage>
        <taxon>unclassified sequences</taxon>
        <taxon>metagenomes</taxon>
        <taxon>ecological metagenomes</taxon>
    </lineage>
</organism>
<feature type="non-terminal residue" evidence="1">
    <location>
        <position position="1"/>
    </location>
</feature>
<reference evidence="1" key="1">
    <citation type="journal article" date="2015" name="Nature">
        <title>Complex archaea that bridge the gap between prokaryotes and eukaryotes.</title>
        <authorList>
            <person name="Spang A."/>
            <person name="Saw J.H."/>
            <person name="Jorgensen S.L."/>
            <person name="Zaremba-Niedzwiedzka K."/>
            <person name="Martijn J."/>
            <person name="Lind A.E."/>
            <person name="van Eijk R."/>
            <person name="Schleper C."/>
            <person name="Guy L."/>
            <person name="Ettema T.J."/>
        </authorList>
    </citation>
    <scope>NUCLEOTIDE SEQUENCE</scope>
</reference>
<gene>
    <name evidence="1" type="ORF">LCGC14_1322210</name>
</gene>
<sequence>CKHLLKQCEMFIKENRVRKLRGPINFPKNIGGLGFQTEGFEEQMLYGVSSFNKDTEILRYLEELGYKKESEYTCVYVAQKDWDKGRKIDRDIIFRYFSLKELYGYAEEIKNLANNSFFEILPDASGKNRVFEFFESFAKIPRDFYNISPIGEPYKYTDVPQFAEAWETCDLRKIEPYAPMAFSKSTGELVGALLGLPDLYESWLGNPITRANVDTAMVKKGYFGKGIFSALNNLGQLTGSFYGLDYYEGTGIWSNNSRAVDTIFPHCECIRKHYITQKRF</sequence>
<dbReference type="EMBL" id="LAZR01007902">
    <property type="protein sequence ID" value="KKM82182.1"/>
    <property type="molecule type" value="Genomic_DNA"/>
</dbReference>
<evidence type="ECO:0008006" key="2">
    <source>
        <dbReference type="Google" id="ProtNLM"/>
    </source>
</evidence>
<evidence type="ECO:0000313" key="1">
    <source>
        <dbReference type="EMBL" id="KKM82182.1"/>
    </source>
</evidence>